<accession>A0A4Y8IKD8</accession>
<dbReference type="AlphaFoldDB" id="A0A4Y8IKD8"/>
<comment type="caution">
    <text evidence="1">The sequence shown here is derived from an EMBL/GenBank/DDBJ whole genome shotgun (WGS) entry which is preliminary data.</text>
</comment>
<reference evidence="1 2" key="1">
    <citation type="submission" date="2019-03" db="EMBL/GenBank/DDBJ databases">
        <authorList>
            <person name="He R.-H."/>
        </authorList>
    </citation>
    <scope>NUCLEOTIDE SEQUENCE [LARGE SCALE GENOMIC DNA]</scope>
    <source>
        <strain evidence="2">SH 714</strain>
    </source>
</reference>
<sequence length="63" mass="7246">MFCNCGGILMVIRVEEPPKNLSEIEKLTYNRVCDVECANCGEIYYSQPYDTGQRLNIVKKIQD</sequence>
<dbReference type="OrthoDB" id="2889763at2"/>
<dbReference type="Proteomes" id="UP000297975">
    <property type="component" value="Unassembled WGS sequence"/>
</dbReference>
<dbReference type="EMBL" id="SOPW01000008">
    <property type="protein sequence ID" value="TFB21460.1"/>
    <property type="molecule type" value="Genomic_DNA"/>
</dbReference>
<evidence type="ECO:0000313" key="2">
    <source>
        <dbReference type="Proteomes" id="UP000297975"/>
    </source>
</evidence>
<proteinExistence type="predicted"/>
<organism evidence="1 2">
    <name type="scientific">Filobacillus milosensis</name>
    <dbReference type="NCBI Taxonomy" id="94137"/>
    <lineage>
        <taxon>Bacteria</taxon>
        <taxon>Bacillati</taxon>
        <taxon>Bacillota</taxon>
        <taxon>Bacilli</taxon>
        <taxon>Bacillales</taxon>
        <taxon>Bacillaceae</taxon>
        <taxon>Filobacillus</taxon>
    </lineage>
</organism>
<keyword evidence="2" id="KW-1185">Reference proteome</keyword>
<protein>
    <submittedName>
        <fullName evidence="1">Uncharacterized protein</fullName>
    </submittedName>
</protein>
<gene>
    <name evidence="1" type="ORF">E3U55_09115</name>
</gene>
<evidence type="ECO:0000313" key="1">
    <source>
        <dbReference type="EMBL" id="TFB21460.1"/>
    </source>
</evidence>
<name>A0A4Y8IKD8_9BACI</name>